<dbReference type="InterPro" id="IPR011989">
    <property type="entry name" value="ARM-like"/>
</dbReference>
<evidence type="ECO:0000313" key="13">
    <source>
        <dbReference type="EMBL" id="THH04911.1"/>
    </source>
</evidence>
<dbReference type="SMART" id="SM00025">
    <property type="entry name" value="Pumilio"/>
    <property type="match status" value="5"/>
</dbReference>
<dbReference type="GO" id="GO:0005506">
    <property type="term" value="F:iron ion binding"/>
    <property type="evidence" value="ECO:0007669"/>
    <property type="project" value="InterPro"/>
</dbReference>
<dbReference type="EMBL" id="SGPK01000302">
    <property type="protein sequence ID" value="THH04911.1"/>
    <property type="molecule type" value="Genomic_DNA"/>
</dbReference>
<dbReference type="GO" id="GO:0019363">
    <property type="term" value="P:pyridine nucleotide biosynthetic process"/>
    <property type="evidence" value="ECO:0007669"/>
    <property type="project" value="UniProtKB-KW"/>
</dbReference>
<evidence type="ECO:0000256" key="2">
    <source>
        <dbReference type="ARBA" id="ARBA00002752"/>
    </source>
</evidence>
<evidence type="ECO:0000256" key="3">
    <source>
        <dbReference type="ARBA" id="ARBA00022642"/>
    </source>
</evidence>
<feature type="compositionally biased region" description="Basic and acidic residues" evidence="11">
    <location>
        <begin position="164"/>
        <end position="174"/>
    </location>
</feature>
<dbReference type="Gene3D" id="1.25.10.10">
    <property type="entry name" value="Leucine-rich Repeat Variant"/>
    <property type="match status" value="1"/>
</dbReference>
<feature type="repeat" description="Pumilio" evidence="10">
    <location>
        <begin position="351"/>
        <end position="386"/>
    </location>
</feature>
<feature type="compositionally biased region" description="Acidic residues" evidence="11">
    <location>
        <begin position="209"/>
        <end position="245"/>
    </location>
</feature>
<dbReference type="OrthoDB" id="497380at2759"/>
<reference evidence="13 14" key="1">
    <citation type="submission" date="2019-02" db="EMBL/GenBank/DDBJ databases">
        <title>Genome sequencing of the rare red list fungi Phellinidium pouzarii.</title>
        <authorList>
            <person name="Buettner E."/>
            <person name="Kellner H."/>
        </authorList>
    </citation>
    <scope>NUCLEOTIDE SEQUENCE [LARGE SCALE GENOMIC DNA]</scope>
    <source>
        <strain evidence="13 14">DSM 108285</strain>
    </source>
</reference>
<evidence type="ECO:0000256" key="5">
    <source>
        <dbReference type="ARBA" id="ARBA00022737"/>
    </source>
</evidence>
<evidence type="ECO:0000259" key="12">
    <source>
        <dbReference type="PROSITE" id="PS50303"/>
    </source>
</evidence>
<dbReference type="InterPro" id="IPR014710">
    <property type="entry name" value="RmlC-like_jellyroll"/>
</dbReference>
<evidence type="ECO:0000256" key="11">
    <source>
        <dbReference type="SAM" id="MobiDB-lite"/>
    </source>
</evidence>
<comment type="caution">
    <text evidence="13">The sequence shown here is derived from an EMBL/GenBank/DDBJ whole genome shotgun (WGS) entry which is preliminary data.</text>
</comment>
<dbReference type="Gene3D" id="2.60.120.10">
    <property type="entry name" value="Jelly Rolls"/>
    <property type="match status" value="1"/>
</dbReference>
<dbReference type="AlphaFoldDB" id="A0A4S4L2A0"/>
<dbReference type="InterPro" id="IPR001313">
    <property type="entry name" value="Pumilio_RNA-bd_rpt"/>
</dbReference>
<feature type="compositionally biased region" description="Basic residues" evidence="11">
    <location>
        <begin position="175"/>
        <end position="184"/>
    </location>
</feature>
<dbReference type="GO" id="GO:0006417">
    <property type="term" value="P:regulation of translation"/>
    <property type="evidence" value="ECO:0007669"/>
    <property type="project" value="TreeGrafter"/>
</dbReference>
<dbReference type="InterPro" id="IPR011051">
    <property type="entry name" value="RmlC_Cupin_sf"/>
</dbReference>
<dbReference type="PROSITE" id="PS50303">
    <property type="entry name" value="PUM_HD"/>
    <property type="match status" value="1"/>
</dbReference>
<dbReference type="InterPro" id="IPR016024">
    <property type="entry name" value="ARM-type_fold"/>
</dbReference>
<keyword evidence="8" id="KW-0560">Oxidoreductase</keyword>
<dbReference type="GO" id="GO:0000334">
    <property type="term" value="F:3-hydroxyanthranilate 3,4-dioxygenase activity"/>
    <property type="evidence" value="ECO:0007669"/>
    <property type="project" value="InterPro"/>
</dbReference>
<keyword evidence="3" id="KW-0662">Pyridine nucleotide biosynthesis</keyword>
<dbReference type="SUPFAM" id="SSF48371">
    <property type="entry name" value="ARM repeat"/>
    <property type="match status" value="1"/>
</dbReference>
<dbReference type="SUPFAM" id="SSF51182">
    <property type="entry name" value="RmlC-like cupins"/>
    <property type="match status" value="1"/>
</dbReference>
<dbReference type="InterPro" id="IPR012959">
    <property type="entry name" value="CPL_dom"/>
</dbReference>
<dbReference type="Pfam" id="PF06052">
    <property type="entry name" value="3-HAO"/>
    <property type="match status" value="1"/>
</dbReference>
<dbReference type="InterPro" id="IPR040059">
    <property type="entry name" value="PUM3"/>
</dbReference>
<evidence type="ECO:0000256" key="9">
    <source>
        <dbReference type="ARBA" id="ARBA00023004"/>
    </source>
</evidence>
<keyword evidence="9" id="KW-0408">Iron</keyword>
<dbReference type="GO" id="GO:0003729">
    <property type="term" value="F:mRNA binding"/>
    <property type="evidence" value="ECO:0007669"/>
    <property type="project" value="TreeGrafter"/>
</dbReference>
<organism evidence="13 14">
    <name type="scientific">Phellinidium pouzarii</name>
    <dbReference type="NCBI Taxonomy" id="167371"/>
    <lineage>
        <taxon>Eukaryota</taxon>
        <taxon>Fungi</taxon>
        <taxon>Dikarya</taxon>
        <taxon>Basidiomycota</taxon>
        <taxon>Agaricomycotina</taxon>
        <taxon>Agaricomycetes</taxon>
        <taxon>Hymenochaetales</taxon>
        <taxon>Hymenochaetaceae</taxon>
        <taxon>Phellinidium</taxon>
    </lineage>
</organism>
<keyword evidence="6" id="KW-0694">RNA-binding</keyword>
<sequence length="837" mass="93324">MPLASPLNLKTWLADNTDRLQPPVNNFCLYSGKDFVVMAVGGPNERSDYHFNETEVHPKSVLEWFYQHKGAMLLRIVEAEEFRDVRIGEGEMFLLPANTPHNPVRFADTVGLVIERVRPDDAIVYSSKNSVAATSMAATKISKKRAAPLAPQNGPALKKVHLDSKAVAAPDKHKPASKHTKKQTLTHAQKEDNKKKLRRKMPVTSDNMVSDDSEEGDGDEWEDIDGGDEEEEEGIEAADDVEPDDGNALRKDTKNASAQSTREAHKARKILHNERRAAKQHADVLAAAKVLWTAARRKESPREQRSRDIAALMEAVRGRVQDLVLKHDASRIVQTLVKHSTQAERDEVAAELKGRYKELAQNKYSKFLVTKLIRNCPSHRASILLEFRGHVVRLLLHREASSVIADAFELYANAYERAMLLHDFYGKEVSLFSTVLGRAAAADEQERVELKKGLAGILEGSDNEKRKRVLAAIKSNLELILNNPEKGAISHAIFHHVMWEYLVQVNELDDEALREKLRRELFEACQEVLAEMVHTRNGSRIVREFIAEGTAKDRKQVVKVLKPHVERICKDDEAQLVLFTALDVIDDTKMTAKSLVAEITARAASLYSSPQGRRALLYLLVPRSPRHFTPAQSVLLAETDVARARTSKKDASLRQEEVRKAASPTLVALLEDASQTEVLIRDPGGSLLVVEIMLCAESDKTKATDSLLRLLQQPYPSPADASSHIIDVPHACRVYKTLLQGGHYSQQTRAVVRAPSSAFSPMQFASTWLKVVGRVNTREMGKGGGAFVLAALVECVQKEGTGEEKAELREWFDETYRKEIEEGEAKGKKVLLNTLGG</sequence>
<dbReference type="PANTHER" id="PTHR13389">
    <property type="entry name" value="PUMILIO HOMOLOG 3"/>
    <property type="match status" value="1"/>
</dbReference>
<evidence type="ECO:0000256" key="8">
    <source>
        <dbReference type="ARBA" id="ARBA00023002"/>
    </source>
</evidence>
<evidence type="ECO:0000256" key="1">
    <source>
        <dbReference type="ARBA" id="ARBA00001954"/>
    </source>
</evidence>
<evidence type="ECO:0000256" key="4">
    <source>
        <dbReference type="ARBA" id="ARBA00022723"/>
    </source>
</evidence>
<dbReference type="PROSITE" id="PS50302">
    <property type="entry name" value="PUM"/>
    <property type="match status" value="1"/>
</dbReference>
<dbReference type="Pfam" id="PF08144">
    <property type="entry name" value="CPL"/>
    <property type="match status" value="1"/>
</dbReference>
<dbReference type="Proteomes" id="UP000308199">
    <property type="component" value="Unassembled WGS sequence"/>
</dbReference>
<accession>A0A4S4L2A0</accession>
<comment type="function">
    <text evidence="2">Catalyzes the oxidative ring opening of 3-hydroxyanthranilate to 2-amino-3-carboxymuconate semialdehyde, which spontaneously cyclizes to quinolinate.</text>
</comment>
<comment type="cofactor">
    <cofactor evidence="1">
        <name>Fe(2+)</name>
        <dbReference type="ChEBI" id="CHEBI:29033"/>
    </cofactor>
</comment>
<dbReference type="InterPro" id="IPR033133">
    <property type="entry name" value="PUM-HD"/>
</dbReference>
<dbReference type="InterPro" id="IPR010329">
    <property type="entry name" value="3hydroanth_dOase"/>
</dbReference>
<keyword evidence="14" id="KW-1185">Reference proteome</keyword>
<feature type="region of interest" description="Disordered" evidence="11">
    <location>
        <begin position="164"/>
        <end position="267"/>
    </location>
</feature>
<proteinExistence type="predicted"/>
<evidence type="ECO:0000256" key="7">
    <source>
        <dbReference type="ARBA" id="ARBA00022964"/>
    </source>
</evidence>
<dbReference type="GO" id="GO:0005730">
    <property type="term" value="C:nucleolus"/>
    <property type="evidence" value="ECO:0007669"/>
    <property type="project" value="TreeGrafter"/>
</dbReference>
<name>A0A4S4L2A0_9AGAM</name>
<evidence type="ECO:0000313" key="14">
    <source>
        <dbReference type="Proteomes" id="UP000308199"/>
    </source>
</evidence>
<evidence type="ECO:0000256" key="10">
    <source>
        <dbReference type="PROSITE-ProRule" id="PRU00317"/>
    </source>
</evidence>
<dbReference type="CDD" id="cd06123">
    <property type="entry name" value="cupin_HAO"/>
    <property type="match status" value="1"/>
</dbReference>
<protein>
    <recommendedName>
        <fullName evidence="12">PUM-HD domain-containing protein</fullName>
    </recommendedName>
</protein>
<evidence type="ECO:0000256" key="6">
    <source>
        <dbReference type="ARBA" id="ARBA00022884"/>
    </source>
</evidence>
<feature type="domain" description="PUM-HD" evidence="12">
    <location>
        <begin position="293"/>
        <end position="623"/>
    </location>
</feature>
<keyword evidence="7" id="KW-0223">Dioxygenase</keyword>
<dbReference type="PANTHER" id="PTHR13389:SF0">
    <property type="entry name" value="PUMILIO HOMOLOG 3"/>
    <property type="match status" value="1"/>
</dbReference>
<gene>
    <name evidence="13" type="ORF">EW145_g5179</name>
</gene>
<keyword evidence="4" id="KW-0479">Metal-binding</keyword>
<keyword evidence="5" id="KW-0677">Repeat</keyword>